<dbReference type="AlphaFoldDB" id="A0A4Z2HEW6"/>
<proteinExistence type="predicted"/>
<evidence type="ECO:0000313" key="2">
    <source>
        <dbReference type="EMBL" id="TNN64100.1"/>
    </source>
</evidence>
<protein>
    <submittedName>
        <fullName evidence="2">Uncharacterized protein</fullName>
    </submittedName>
</protein>
<dbReference type="Proteomes" id="UP000314294">
    <property type="component" value="Unassembled WGS sequence"/>
</dbReference>
<feature type="region of interest" description="Disordered" evidence="1">
    <location>
        <begin position="43"/>
        <end position="75"/>
    </location>
</feature>
<evidence type="ECO:0000313" key="3">
    <source>
        <dbReference type="Proteomes" id="UP000314294"/>
    </source>
</evidence>
<organism evidence="2 3">
    <name type="scientific">Liparis tanakae</name>
    <name type="common">Tanaka's snailfish</name>
    <dbReference type="NCBI Taxonomy" id="230148"/>
    <lineage>
        <taxon>Eukaryota</taxon>
        <taxon>Metazoa</taxon>
        <taxon>Chordata</taxon>
        <taxon>Craniata</taxon>
        <taxon>Vertebrata</taxon>
        <taxon>Euteleostomi</taxon>
        <taxon>Actinopterygii</taxon>
        <taxon>Neopterygii</taxon>
        <taxon>Teleostei</taxon>
        <taxon>Neoteleostei</taxon>
        <taxon>Acanthomorphata</taxon>
        <taxon>Eupercaria</taxon>
        <taxon>Perciformes</taxon>
        <taxon>Cottioidei</taxon>
        <taxon>Cottales</taxon>
        <taxon>Liparidae</taxon>
        <taxon>Liparis</taxon>
    </lineage>
</organism>
<dbReference type="EMBL" id="SRLO01000259">
    <property type="protein sequence ID" value="TNN64100.1"/>
    <property type="molecule type" value="Genomic_DNA"/>
</dbReference>
<reference evidence="2 3" key="1">
    <citation type="submission" date="2019-03" db="EMBL/GenBank/DDBJ databases">
        <title>First draft genome of Liparis tanakae, snailfish: a comprehensive survey of snailfish specific genes.</title>
        <authorList>
            <person name="Kim W."/>
            <person name="Song I."/>
            <person name="Jeong J.-H."/>
            <person name="Kim D."/>
            <person name="Kim S."/>
            <person name="Ryu S."/>
            <person name="Song J.Y."/>
            <person name="Lee S.K."/>
        </authorList>
    </citation>
    <scope>NUCLEOTIDE SEQUENCE [LARGE SCALE GENOMIC DNA]</scope>
    <source>
        <tissue evidence="2">Muscle</tissue>
    </source>
</reference>
<name>A0A4Z2HEW6_9TELE</name>
<comment type="caution">
    <text evidence="2">The sequence shown here is derived from an EMBL/GenBank/DDBJ whole genome shotgun (WGS) entry which is preliminary data.</text>
</comment>
<gene>
    <name evidence="2" type="ORF">EYF80_025718</name>
</gene>
<evidence type="ECO:0000256" key="1">
    <source>
        <dbReference type="SAM" id="MobiDB-lite"/>
    </source>
</evidence>
<keyword evidence="3" id="KW-1185">Reference proteome</keyword>
<sequence>MLLEPDTLYMSRPRLCQTIPKHNLFQTNCSYHTHSVTDEARLASAAEKRSRGAPAAHRSGFLARRGDAAAPAVPTHTSVLRRPLLDEIIVKKKDPSGFHLRSQSTHCSRDWPETSGASVWFVPSGLL</sequence>
<accession>A0A4Z2HEW6</accession>